<evidence type="ECO:0008006" key="4">
    <source>
        <dbReference type="Google" id="ProtNLM"/>
    </source>
</evidence>
<dbReference type="InterPro" id="IPR036444">
    <property type="entry name" value="PLipase_A2_dom_sf"/>
</dbReference>
<dbReference type="EMBL" id="BMMZ01000005">
    <property type="protein sequence ID" value="GGL64947.1"/>
    <property type="molecule type" value="Genomic_DNA"/>
</dbReference>
<dbReference type="Pfam" id="PF09056">
    <property type="entry name" value="Phospholip_A2_3"/>
    <property type="match status" value="1"/>
</dbReference>
<reference evidence="2" key="2">
    <citation type="submission" date="2020-09" db="EMBL/GenBank/DDBJ databases">
        <authorList>
            <person name="Sun Q."/>
            <person name="Zhou Y."/>
        </authorList>
    </citation>
    <scope>NUCLEOTIDE SEQUENCE</scope>
    <source>
        <strain evidence="2">CGMCC 4.7306</strain>
    </source>
</reference>
<comment type="caution">
    <text evidence="2">The sequence shown here is derived from an EMBL/GenBank/DDBJ whole genome shotgun (WGS) entry which is preliminary data.</text>
</comment>
<protein>
    <recommendedName>
        <fullName evidence="4">Phospholipase A2</fullName>
    </recommendedName>
</protein>
<dbReference type="GO" id="GO:0004623">
    <property type="term" value="F:phospholipase A2 activity"/>
    <property type="evidence" value="ECO:0007669"/>
    <property type="project" value="InterPro"/>
</dbReference>
<accession>A0A917S8W7</accession>
<proteinExistence type="predicted"/>
<sequence length="225" mass="25174">MLASMRDQAVGAKLARARPTSTGNMRARNAGARNMGGHLIPGRVRLQVVAVIAALAAILMVVAPSQAFASGDKGDDTGGRLSRLETRAHYVEFVFKLSRFDNIHWADHMADLGFRRYKKPIDKRLDWSTDGCSVPVSHALKEYADKTFYNACVRHDFGYRNYGSDNKHGPHLDPTEHRRKEIDDRFLFEMRAICSHKHGASGTICRKKAALMYLGARKGAKSHFF</sequence>
<feature type="region of interest" description="Disordered" evidence="1">
    <location>
        <begin position="1"/>
        <end position="29"/>
    </location>
</feature>
<evidence type="ECO:0000256" key="1">
    <source>
        <dbReference type="SAM" id="MobiDB-lite"/>
    </source>
</evidence>
<organism evidence="2 3">
    <name type="scientific">Microlunatus endophyticus</name>
    <dbReference type="NCBI Taxonomy" id="1716077"/>
    <lineage>
        <taxon>Bacteria</taxon>
        <taxon>Bacillati</taxon>
        <taxon>Actinomycetota</taxon>
        <taxon>Actinomycetes</taxon>
        <taxon>Propionibacteriales</taxon>
        <taxon>Propionibacteriaceae</taxon>
        <taxon>Microlunatus</taxon>
    </lineage>
</organism>
<dbReference type="RefSeq" id="WP_188895606.1">
    <property type="nucleotide sequence ID" value="NZ_BMMZ01000005.1"/>
</dbReference>
<gene>
    <name evidence="2" type="ORF">GCM10011575_24170</name>
</gene>
<dbReference type="GO" id="GO:0006644">
    <property type="term" value="P:phospholipid metabolic process"/>
    <property type="evidence" value="ECO:0007669"/>
    <property type="project" value="InterPro"/>
</dbReference>
<dbReference type="GO" id="GO:0050482">
    <property type="term" value="P:arachidonate secretion"/>
    <property type="evidence" value="ECO:0007669"/>
    <property type="project" value="InterPro"/>
</dbReference>
<reference evidence="2" key="1">
    <citation type="journal article" date="2014" name="Int. J. Syst. Evol. Microbiol.">
        <title>Complete genome sequence of Corynebacterium casei LMG S-19264T (=DSM 44701T), isolated from a smear-ripened cheese.</title>
        <authorList>
            <consortium name="US DOE Joint Genome Institute (JGI-PGF)"/>
            <person name="Walter F."/>
            <person name="Albersmeier A."/>
            <person name="Kalinowski J."/>
            <person name="Ruckert C."/>
        </authorList>
    </citation>
    <scope>NUCLEOTIDE SEQUENCE</scope>
    <source>
        <strain evidence="2">CGMCC 4.7306</strain>
    </source>
</reference>
<evidence type="ECO:0000313" key="2">
    <source>
        <dbReference type="EMBL" id="GGL64947.1"/>
    </source>
</evidence>
<dbReference type="SUPFAM" id="SSF48619">
    <property type="entry name" value="Phospholipase A2, PLA2"/>
    <property type="match status" value="1"/>
</dbReference>
<dbReference type="InterPro" id="IPR015141">
    <property type="entry name" value="PLipase_A2_prok/fun"/>
</dbReference>
<keyword evidence="3" id="KW-1185">Reference proteome</keyword>
<dbReference type="AlphaFoldDB" id="A0A917S8W7"/>
<dbReference type="Gene3D" id="1.20.90.10">
    <property type="entry name" value="Phospholipase A2 domain"/>
    <property type="match status" value="1"/>
</dbReference>
<name>A0A917S8W7_9ACTN</name>
<evidence type="ECO:0000313" key="3">
    <source>
        <dbReference type="Proteomes" id="UP000613840"/>
    </source>
</evidence>
<dbReference type="Proteomes" id="UP000613840">
    <property type="component" value="Unassembled WGS sequence"/>
</dbReference>